<dbReference type="InterPro" id="IPR050487">
    <property type="entry name" value="FtsQ_DivIB"/>
</dbReference>
<dbReference type="PANTHER" id="PTHR37820:SF1">
    <property type="entry name" value="CELL DIVISION PROTEIN FTSQ"/>
    <property type="match status" value="1"/>
</dbReference>
<evidence type="ECO:0000313" key="10">
    <source>
        <dbReference type="EMBL" id="MCI0181769.1"/>
    </source>
</evidence>
<reference evidence="10" key="1">
    <citation type="submission" date="2022-03" db="EMBL/GenBank/DDBJ databases">
        <title>Draft Genome Sequence of Firmicute Strain S0AB, a Heterotrophic Iron/Sulfur-Oxidizing Extreme Acidophile.</title>
        <authorList>
            <person name="Vergara E."/>
            <person name="Pakostova E."/>
            <person name="Johnson D.B."/>
            <person name="Holmes D.S."/>
        </authorList>
    </citation>
    <scope>NUCLEOTIDE SEQUENCE</scope>
    <source>
        <strain evidence="10">S0AB</strain>
    </source>
</reference>
<keyword evidence="4 8" id="KW-0812">Transmembrane</keyword>
<feature type="domain" description="POTRA" evidence="9">
    <location>
        <begin position="37"/>
        <end position="107"/>
    </location>
</feature>
<dbReference type="InterPro" id="IPR034746">
    <property type="entry name" value="POTRA"/>
</dbReference>
<dbReference type="GO" id="GO:0051301">
    <property type="term" value="P:cell division"/>
    <property type="evidence" value="ECO:0007669"/>
    <property type="project" value="UniProtKB-KW"/>
</dbReference>
<dbReference type="InterPro" id="IPR013685">
    <property type="entry name" value="POTRA_FtsQ_type"/>
</dbReference>
<dbReference type="RefSeq" id="WP_241711404.1">
    <property type="nucleotide sequence ID" value="NZ_JALBUF010000001.1"/>
</dbReference>
<dbReference type="Pfam" id="PF08478">
    <property type="entry name" value="POTRA_1"/>
    <property type="match status" value="1"/>
</dbReference>
<evidence type="ECO:0000313" key="11">
    <source>
        <dbReference type="Proteomes" id="UP001139263"/>
    </source>
</evidence>
<comment type="caution">
    <text evidence="10">The sequence shown here is derived from an EMBL/GenBank/DDBJ whole genome shotgun (WGS) entry which is preliminary data.</text>
</comment>
<proteinExistence type="predicted"/>
<comment type="subcellular location">
    <subcellularLocation>
        <location evidence="1">Membrane</location>
    </subcellularLocation>
</comment>
<dbReference type="Proteomes" id="UP001139263">
    <property type="component" value="Unassembled WGS sequence"/>
</dbReference>
<evidence type="ECO:0000259" key="9">
    <source>
        <dbReference type="PROSITE" id="PS51779"/>
    </source>
</evidence>
<keyword evidence="5 8" id="KW-1133">Transmembrane helix</keyword>
<evidence type="ECO:0000256" key="8">
    <source>
        <dbReference type="SAM" id="Phobius"/>
    </source>
</evidence>
<keyword evidence="7" id="KW-0131">Cell cycle</keyword>
<evidence type="ECO:0000256" key="6">
    <source>
        <dbReference type="ARBA" id="ARBA00023136"/>
    </source>
</evidence>
<protein>
    <submittedName>
        <fullName evidence="10">Cell division protein DivIB</fullName>
    </submittedName>
</protein>
<evidence type="ECO:0000256" key="7">
    <source>
        <dbReference type="ARBA" id="ARBA00023306"/>
    </source>
</evidence>
<dbReference type="Gene3D" id="3.40.50.10960">
    <property type="match status" value="1"/>
</dbReference>
<evidence type="ECO:0000256" key="5">
    <source>
        <dbReference type="ARBA" id="ARBA00022989"/>
    </source>
</evidence>
<evidence type="ECO:0000256" key="3">
    <source>
        <dbReference type="ARBA" id="ARBA00022618"/>
    </source>
</evidence>
<dbReference type="PANTHER" id="PTHR37820">
    <property type="entry name" value="CELL DIVISION PROTEIN DIVIB"/>
    <property type="match status" value="1"/>
</dbReference>
<keyword evidence="2" id="KW-1003">Cell membrane</keyword>
<evidence type="ECO:0000256" key="1">
    <source>
        <dbReference type="ARBA" id="ARBA00004370"/>
    </source>
</evidence>
<evidence type="ECO:0000256" key="2">
    <source>
        <dbReference type="ARBA" id="ARBA00022475"/>
    </source>
</evidence>
<gene>
    <name evidence="10" type="primary">divIB</name>
    <name evidence="10" type="ORF">MM817_00003</name>
</gene>
<accession>A0A9X1V5N2</accession>
<dbReference type="EMBL" id="JALBUF010000001">
    <property type="protein sequence ID" value="MCI0181769.1"/>
    <property type="molecule type" value="Genomic_DNA"/>
</dbReference>
<sequence>MSAETSRSTIRKITYTILIMIFFLAVLFAIYMESPLARVKQIAIIGSGNIESTVLIRDSGIIVGQNLYQLPILSIENRLLTDFPMLDRVNIKRNFMEQKVIIDVKERKLAGLLEADGSFYTILADGTVLQKDTTGTGIQGPIISTTAPQSISLGSKVTDPGLLALCAQLPEVPQSERASLSELHVQTLHSQEEIVAFTRDGFELFIPLHQLVHALHLYQAIHAKLIAMGVAPGIIDFISSGQGVYQPYPKAGGN</sequence>
<dbReference type="AlphaFoldDB" id="A0A9X1V5N2"/>
<keyword evidence="3 10" id="KW-0132">Cell division</keyword>
<feature type="transmembrane region" description="Helical" evidence="8">
    <location>
        <begin position="12"/>
        <end position="32"/>
    </location>
</feature>
<name>A0A9X1V5N2_9BACL</name>
<evidence type="ECO:0000256" key="4">
    <source>
        <dbReference type="ARBA" id="ARBA00022692"/>
    </source>
</evidence>
<keyword evidence="6 8" id="KW-0472">Membrane</keyword>
<dbReference type="GO" id="GO:0005886">
    <property type="term" value="C:plasma membrane"/>
    <property type="evidence" value="ECO:0007669"/>
    <property type="project" value="TreeGrafter"/>
</dbReference>
<organism evidence="10 11">
    <name type="scientific">Sulfoacidibacillus ferrooxidans</name>
    <dbReference type="NCBI Taxonomy" id="2005001"/>
    <lineage>
        <taxon>Bacteria</taxon>
        <taxon>Bacillati</taxon>
        <taxon>Bacillota</taxon>
        <taxon>Bacilli</taxon>
        <taxon>Bacillales</taxon>
        <taxon>Alicyclobacillaceae</taxon>
        <taxon>Sulfoacidibacillus</taxon>
    </lineage>
</organism>
<dbReference type="PROSITE" id="PS51779">
    <property type="entry name" value="POTRA"/>
    <property type="match status" value="1"/>
</dbReference>
<keyword evidence="11" id="KW-1185">Reference proteome</keyword>